<evidence type="ECO:0000256" key="15">
    <source>
        <dbReference type="RuleBase" id="RU000461"/>
    </source>
</evidence>
<dbReference type="GO" id="GO:0005789">
    <property type="term" value="C:endoplasmic reticulum membrane"/>
    <property type="evidence" value="ECO:0007669"/>
    <property type="project" value="UniProtKB-SubCell"/>
</dbReference>
<keyword evidence="16" id="KW-0732">Signal</keyword>
<evidence type="ECO:0000256" key="2">
    <source>
        <dbReference type="ARBA" id="ARBA00003690"/>
    </source>
</evidence>
<dbReference type="PRINTS" id="PR00385">
    <property type="entry name" value="P450"/>
</dbReference>
<evidence type="ECO:0000256" key="5">
    <source>
        <dbReference type="ARBA" id="ARBA00010617"/>
    </source>
</evidence>
<dbReference type="GO" id="GO:0020037">
    <property type="term" value="F:heme binding"/>
    <property type="evidence" value="ECO:0007669"/>
    <property type="project" value="InterPro"/>
</dbReference>
<dbReference type="CDD" id="cd11056">
    <property type="entry name" value="CYP6-like"/>
    <property type="match status" value="1"/>
</dbReference>
<keyword evidence="6 14" id="KW-0349">Heme</keyword>
<comment type="cofactor">
    <cofactor evidence="1 14">
        <name>heme</name>
        <dbReference type="ChEBI" id="CHEBI:30413"/>
    </cofactor>
</comment>
<dbReference type="Gene3D" id="1.10.630.10">
    <property type="entry name" value="Cytochrome P450"/>
    <property type="match status" value="1"/>
</dbReference>
<dbReference type="PANTHER" id="PTHR24292:SF84">
    <property type="entry name" value="CYTOCHROME P450 28A5-RELATED"/>
    <property type="match status" value="1"/>
</dbReference>
<evidence type="ECO:0000256" key="4">
    <source>
        <dbReference type="ARBA" id="ARBA00004406"/>
    </source>
</evidence>
<keyword evidence="9" id="KW-0492">Microsome</keyword>
<feature type="chain" id="PRO_5040475943" description="Cytochrome P450" evidence="16">
    <location>
        <begin position="20"/>
        <end position="499"/>
    </location>
</feature>
<comment type="similarity">
    <text evidence="5 15">Belongs to the cytochrome P450 family.</text>
</comment>
<evidence type="ECO:0000256" key="13">
    <source>
        <dbReference type="ARBA" id="ARBA00023136"/>
    </source>
</evidence>
<protein>
    <recommendedName>
        <fullName evidence="19">Cytochrome P450</fullName>
    </recommendedName>
</protein>
<evidence type="ECO:0000256" key="1">
    <source>
        <dbReference type="ARBA" id="ARBA00001971"/>
    </source>
</evidence>
<evidence type="ECO:0008006" key="19">
    <source>
        <dbReference type="Google" id="ProtNLM"/>
    </source>
</evidence>
<dbReference type="EMBL" id="OU896708">
    <property type="protein sequence ID" value="CAH1155387.1"/>
    <property type="molecule type" value="Genomic_DNA"/>
</dbReference>
<dbReference type="InterPro" id="IPR002401">
    <property type="entry name" value="Cyt_P450_E_grp-I"/>
</dbReference>
<comment type="subcellular location">
    <subcellularLocation>
        <location evidence="4">Endoplasmic reticulum membrane</location>
        <topology evidence="4">Peripheral membrane protein</topology>
    </subcellularLocation>
    <subcellularLocation>
        <location evidence="3">Microsome membrane</location>
        <topology evidence="3">Peripheral membrane protein</topology>
    </subcellularLocation>
</comment>
<keyword evidence="11 14" id="KW-0408">Iron</keyword>
<gene>
    <name evidence="17" type="ORF">PHAECO_LOCUS6741</name>
</gene>
<organism evidence="17 18">
    <name type="scientific">Phaedon cochleariae</name>
    <name type="common">Mustard beetle</name>
    <dbReference type="NCBI Taxonomy" id="80249"/>
    <lineage>
        <taxon>Eukaryota</taxon>
        <taxon>Metazoa</taxon>
        <taxon>Ecdysozoa</taxon>
        <taxon>Arthropoda</taxon>
        <taxon>Hexapoda</taxon>
        <taxon>Insecta</taxon>
        <taxon>Pterygota</taxon>
        <taxon>Neoptera</taxon>
        <taxon>Endopterygota</taxon>
        <taxon>Coleoptera</taxon>
        <taxon>Polyphaga</taxon>
        <taxon>Cucujiformia</taxon>
        <taxon>Chrysomeloidea</taxon>
        <taxon>Chrysomelidae</taxon>
        <taxon>Chrysomelinae</taxon>
        <taxon>Chrysomelini</taxon>
        <taxon>Phaedon</taxon>
    </lineage>
</organism>
<dbReference type="FunFam" id="1.10.630.10:FF:000182">
    <property type="entry name" value="Cytochrome P450 3A4"/>
    <property type="match status" value="1"/>
</dbReference>
<evidence type="ECO:0000256" key="8">
    <source>
        <dbReference type="ARBA" id="ARBA00022824"/>
    </source>
</evidence>
<evidence type="ECO:0000313" key="18">
    <source>
        <dbReference type="Proteomes" id="UP001153737"/>
    </source>
</evidence>
<evidence type="ECO:0000256" key="9">
    <source>
        <dbReference type="ARBA" id="ARBA00022848"/>
    </source>
</evidence>
<dbReference type="GO" id="GO:0016705">
    <property type="term" value="F:oxidoreductase activity, acting on paired donors, with incorporation or reduction of molecular oxygen"/>
    <property type="evidence" value="ECO:0007669"/>
    <property type="project" value="InterPro"/>
</dbReference>
<sequence>MWWIILITLSLVLIHYLMTKNFDYWRNRSVPGPHPWPLVGNIGPSFIGRRSTGEIIKEIYRKYEGFPFVGIFRATTPVLLVRDPDFVKKIIVRDFKHFQDNDVEVDKDVDPVYAGTPFILKGGSEWKTARSQLSACFTPGKVQSMFPIMQKSSERMVRYIGNEISISPQMESWDLCGRYTLNNVATCAFDIEGKCFDEPHPSFKQFADEFLGYDHFWSTIKNSILLLIPSSTNFFKIKIIQDQIAQKILDYITTAWKHRKENGVVMNDFIDYLYTLKSGPIPFTDLDATSRASVFLEDGYDTSSRTMSFFLFELANNTIVQETLRQEIMESYRENNNSFTYESILKMSYLEACLNESMRKNSINGQLRRVCTEKYTYTPTNPEFAKISITVEPGTSIIVPVGAMQSDPNYFESPDEFKPERFFDMDKIPKYSFMPFGEGPRLCIGKSFGKMQIKVGIVHLLKNYRVTVNQKMQFPLKYNPWYGLLDVIGGMQIDLHKIE</sequence>
<dbReference type="InterPro" id="IPR050476">
    <property type="entry name" value="Insect_CytP450_Detox"/>
</dbReference>
<evidence type="ECO:0000256" key="16">
    <source>
        <dbReference type="SAM" id="SignalP"/>
    </source>
</evidence>
<comment type="function">
    <text evidence="2">May be involved in the metabolism of insect hormones and in the breakdown of synthetic insecticides.</text>
</comment>
<feature type="signal peptide" evidence="16">
    <location>
        <begin position="1"/>
        <end position="19"/>
    </location>
</feature>
<evidence type="ECO:0000256" key="6">
    <source>
        <dbReference type="ARBA" id="ARBA00022617"/>
    </source>
</evidence>
<feature type="binding site" description="axial binding residue" evidence="14">
    <location>
        <position position="443"/>
    </location>
    <ligand>
        <name>heme</name>
        <dbReference type="ChEBI" id="CHEBI:30413"/>
    </ligand>
    <ligandPart>
        <name>Fe</name>
        <dbReference type="ChEBI" id="CHEBI:18248"/>
    </ligandPart>
</feature>
<dbReference type="GO" id="GO:0004497">
    <property type="term" value="F:monooxygenase activity"/>
    <property type="evidence" value="ECO:0007669"/>
    <property type="project" value="UniProtKB-KW"/>
</dbReference>
<dbReference type="PRINTS" id="PR00463">
    <property type="entry name" value="EP450I"/>
</dbReference>
<dbReference type="InterPro" id="IPR017972">
    <property type="entry name" value="Cyt_P450_CS"/>
</dbReference>
<dbReference type="PROSITE" id="PS00086">
    <property type="entry name" value="CYTOCHROME_P450"/>
    <property type="match status" value="1"/>
</dbReference>
<keyword evidence="12 15" id="KW-0503">Monooxygenase</keyword>
<evidence type="ECO:0000256" key="11">
    <source>
        <dbReference type="ARBA" id="ARBA00023004"/>
    </source>
</evidence>
<dbReference type="OrthoDB" id="2789670at2759"/>
<dbReference type="InterPro" id="IPR001128">
    <property type="entry name" value="Cyt_P450"/>
</dbReference>
<dbReference type="Pfam" id="PF00067">
    <property type="entry name" value="p450"/>
    <property type="match status" value="1"/>
</dbReference>
<reference evidence="17" key="1">
    <citation type="submission" date="2022-01" db="EMBL/GenBank/DDBJ databases">
        <authorList>
            <person name="King R."/>
        </authorList>
    </citation>
    <scope>NUCLEOTIDE SEQUENCE</scope>
</reference>
<proteinExistence type="inferred from homology"/>
<dbReference type="InterPro" id="IPR036396">
    <property type="entry name" value="Cyt_P450_sf"/>
</dbReference>
<dbReference type="SUPFAM" id="SSF48264">
    <property type="entry name" value="Cytochrome P450"/>
    <property type="match status" value="1"/>
</dbReference>
<evidence type="ECO:0000256" key="7">
    <source>
        <dbReference type="ARBA" id="ARBA00022723"/>
    </source>
</evidence>
<evidence type="ECO:0000313" key="17">
    <source>
        <dbReference type="EMBL" id="CAH1155387.1"/>
    </source>
</evidence>
<evidence type="ECO:0000256" key="12">
    <source>
        <dbReference type="ARBA" id="ARBA00023033"/>
    </source>
</evidence>
<keyword evidence="10 15" id="KW-0560">Oxidoreductase</keyword>
<name>A0A9P0GRX2_PHACE</name>
<dbReference type="PANTHER" id="PTHR24292">
    <property type="entry name" value="CYTOCHROME P450"/>
    <property type="match status" value="1"/>
</dbReference>
<keyword evidence="18" id="KW-1185">Reference proteome</keyword>
<keyword evidence="7 14" id="KW-0479">Metal-binding</keyword>
<dbReference type="Proteomes" id="UP001153737">
    <property type="component" value="Chromosome 2"/>
</dbReference>
<evidence type="ECO:0000256" key="3">
    <source>
        <dbReference type="ARBA" id="ARBA00004174"/>
    </source>
</evidence>
<evidence type="ECO:0000256" key="14">
    <source>
        <dbReference type="PIRSR" id="PIRSR602401-1"/>
    </source>
</evidence>
<evidence type="ECO:0000256" key="10">
    <source>
        <dbReference type="ARBA" id="ARBA00023002"/>
    </source>
</evidence>
<reference evidence="17" key="2">
    <citation type="submission" date="2022-10" db="EMBL/GenBank/DDBJ databases">
        <authorList>
            <consortium name="ENA_rothamsted_submissions"/>
            <consortium name="culmorum"/>
            <person name="King R."/>
        </authorList>
    </citation>
    <scope>NUCLEOTIDE SEQUENCE</scope>
</reference>
<accession>A0A9P0GRX2</accession>
<dbReference type="GO" id="GO:0005506">
    <property type="term" value="F:iron ion binding"/>
    <property type="evidence" value="ECO:0007669"/>
    <property type="project" value="InterPro"/>
</dbReference>
<keyword evidence="13" id="KW-0472">Membrane</keyword>
<keyword evidence="8" id="KW-0256">Endoplasmic reticulum</keyword>
<dbReference type="AlphaFoldDB" id="A0A9P0GRX2"/>